<dbReference type="Proteomes" id="UP000183750">
    <property type="component" value="Unassembled WGS sequence"/>
</dbReference>
<reference evidence="2" key="1">
    <citation type="submission" date="2016-10" db="EMBL/GenBank/DDBJ databases">
        <authorList>
            <person name="Varghese N."/>
            <person name="Submissions S."/>
        </authorList>
    </citation>
    <scope>NUCLEOTIDE SEQUENCE [LARGE SCALE GENOMIC DNA]</scope>
    <source>
        <strain evidence="2">DSM 16089</strain>
    </source>
</reference>
<name>A0A1H4KR88_9MICO</name>
<gene>
    <name evidence="1" type="ORF">SAMN04489807_1515</name>
</gene>
<organism evidence="1 2">
    <name type="scientific">Microbacterium hydrocarbonoxydans</name>
    <dbReference type="NCBI Taxonomy" id="273678"/>
    <lineage>
        <taxon>Bacteria</taxon>
        <taxon>Bacillati</taxon>
        <taxon>Actinomycetota</taxon>
        <taxon>Actinomycetes</taxon>
        <taxon>Micrococcales</taxon>
        <taxon>Microbacteriaceae</taxon>
        <taxon>Microbacterium</taxon>
    </lineage>
</organism>
<accession>A0A1H4KR88</accession>
<proteinExistence type="predicted"/>
<dbReference type="EMBL" id="FNSQ01000005">
    <property type="protein sequence ID" value="SEB61060.1"/>
    <property type="molecule type" value="Genomic_DNA"/>
</dbReference>
<sequence length="55" mass="6101">MPAYEQEHAVRQLLPRTSGDASFAVDALRSKAGVPDVVTELQFDDAVLTREVRML</sequence>
<evidence type="ECO:0000313" key="2">
    <source>
        <dbReference type="Proteomes" id="UP000183750"/>
    </source>
</evidence>
<dbReference type="RefSeq" id="WP_157519596.1">
    <property type="nucleotide sequence ID" value="NZ_FNSQ01000005.1"/>
</dbReference>
<dbReference type="AlphaFoldDB" id="A0A1H4KR88"/>
<evidence type="ECO:0000313" key="1">
    <source>
        <dbReference type="EMBL" id="SEB61060.1"/>
    </source>
</evidence>
<keyword evidence="2" id="KW-1185">Reference proteome</keyword>
<protein>
    <submittedName>
        <fullName evidence="1">Uncharacterized protein</fullName>
    </submittedName>
</protein>